<dbReference type="InterPro" id="IPR000719">
    <property type="entry name" value="Prot_kinase_dom"/>
</dbReference>
<dbReference type="AlphaFoldDB" id="A0A1E4U035"/>
<reference evidence="4" key="1">
    <citation type="submission" date="2016-05" db="EMBL/GenBank/DDBJ databases">
        <title>Comparative genomics of biotechnologically important yeasts.</title>
        <authorList>
            <consortium name="DOE Joint Genome Institute"/>
            <person name="Riley R."/>
            <person name="Haridas S."/>
            <person name="Wolfe K.H."/>
            <person name="Lopes M.R."/>
            <person name="Hittinger C.T."/>
            <person name="Goker M."/>
            <person name="Salamov A."/>
            <person name="Wisecaver J."/>
            <person name="Long T.M."/>
            <person name="Aerts A.L."/>
            <person name="Barry K."/>
            <person name="Choi C."/>
            <person name="Clum A."/>
            <person name="Coughlan A.Y."/>
            <person name="Deshpande S."/>
            <person name="Douglass A.P."/>
            <person name="Hanson S.J."/>
            <person name="Klenk H.-P."/>
            <person name="Labutti K."/>
            <person name="Lapidus A."/>
            <person name="Lindquist E."/>
            <person name="Lipzen A."/>
            <person name="Meier-Kolthoff J.P."/>
            <person name="Ohm R.A."/>
            <person name="Otillar R.P."/>
            <person name="Pangilinan J."/>
            <person name="Peng Y."/>
            <person name="Rokas A."/>
            <person name="Rosa C.A."/>
            <person name="Scheuner C."/>
            <person name="Sibirny A.A."/>
            <person name="Slot J.C."/>
            <person name="Stielow J.B."/>
            <person name="Sun H."/>
            <person name="Kurtzman C.P."/>
            <person name="Blackwell M."/>
            <person name="Grigoriev I.V."/>
            <person name="Jeffries T.W."/>
        </authorList>
    </citation>
    <scope>NUCLEOTIDE SEQUENCE [LARGE SCALE GENOMIC DNA]</scope>
    <source>
        <strain evidence="4">NRRL Y-2460</strain>
    </source>
</reference>
<feature type="domain" description="Protein kinase" evidence="2">
    <location>
        <begin position="131"/>
        <end position="434"/>
    </location>
</feature>
<organism evidence="3 4">
    <name type="scientific">Pachysolen tannophilus NRRL Y-2460</name>
    <dbReference type="NCBI Taxonomy" id="669874"/>
    <lineage>
        <taxon>Eukaryota</taxon>
        <taxon>Fungi</taxon>
        <taxon>Dikarya</taxon>
        <taxon>Ascomycota</taxon>
        <taxon>Saccharomycotina</taxon>
        <taxon>Pichiomycetes</taxon>
        <taxon>Pachysolenaceae</taxon>
        <taxon>Pachysolen</taxon>
    </lineage>
</organism>
<dbReference type="PANTHER" id="PTHR44167">
    <property type="entry name" value="OVARIAN-SPECIFIC SERINE/THREONINE-PROTEIN KINASE LOK-RELATED"/>
    <property type="match status" value="1"/>
</dbReference>
<feature type="compositionally biased region" description="Basic and acidic residues" evidence="1">
    <location>
        <begin position="1"/>
        <end position="10"/>
    </location>
</feature>
<name>A0A1E4U035_PACTA</name>
<dbReference type="PANTHER" id="PTHR44167:SF24">
    <property type="entry name" value="SERINE_THREONINE-PROTEIN KINASE CHK2"/>
    <property type="match status" value="1"/>
</dbReference>
<dbReference type="Proteomes" id="UP000094236">
    <property type="component" value="Unassembled WGS sequence"/>
</dbReference>
<dbReference type="InterPro" id="IPR011009">
    <property type="entry name" value="Kinase-like_dom_sf"/>
</dbReference>
<protein>
    <recommendedName>
        <fullName evidence="2">Protein kinase domain-containing protein</fullName>
    </recommendedName>
</protein>
<evidence type="ECO:0000313" key="3">
    <source>
        <dbReference type="EMBL" id="ODV97351.1"/>
    </source>
</evidence>
<feature type="region of interest" description="Disordered" evidence="1">
    <location>
        <begin position="1"/>
        <end position="44"/>
    </location>
</feature>
<dbReference type="OrthoDB" id="1668230at2759"/>
<dbReference type="Pfam" id="PF00069">
    <property type="entry name" value="Pkinase"/>
    <property type="match status" value="1"/>
</dbReference>
<evidence type="ECO:0000313" key="4">
    <source>
        <dbReference type="Proteomes" id="UP000094236"/>
    </source>
</evidence>
<dbReference type="SUPFAM" id="SSF56112">
    <property type="entry name" value="Protein kinase-like (PK-like)"/>
    <property type="match status" value="1"/>
</dbReference>
<dbReference type="STRING" id="669874.A0A1E4U035"/>
<dbReference type="EMBL" id="KV454012">
    <property type="protein sequence ID" value="ODV97351.1"/>
    <property type="molecule type" value="Genomic_DNA"/>
</dbReference>
<evidence type="ECO:0000259" key="2">
    <source>
        <dbReference type="PROSITE" id="PS50011"/>
    </source>
</evidence>
<dbReference type="GO" id="GO:0005634">
    <property type="term" value="C:nucleus"/>
    <property type="evidence" value="ECO:0007669"/>
    <property type="project" value="TreeGrafter"/>
</dbReference>
<dbReference type="PROSITE" id="PS00108">
    <property type="entry name" value="PROTEIN_KINASE_ST"/>
    <property type="match status" value="1"/>
</dbReference>
<gene>
    <name evidence="3" type="ORF">PACTADRAFT_49079</name>
</gene>
<dbReference type="GO" id="GO:0044773">
    <property type="term" value="P:mitotic DNA damage checkpoint signaling"/>
    <property type="evidence" value="ECO:0007669"/>
    <property type="project" value="TreeGrafter"/>
</dbReference>
<evidence type="ECO:0000256" key="1">
    <source>
        <dbReference type="SAM" id="MobiDB-lite"/>
    </source>
</evidence>
<proteinExistence type="predicted"/>
<dbReference type="SMART" id="SM00220">
    <property type="entry name" value="S_TKc"/>
    <property type="match status" value="1"/>
</dbReference>
<dbReference type="GO" id="GO:0005524">
    <property type="term" value="F:ATP binding"/>
    <property type="evidence" value="ECO:0007669"/>
    <property type="project" value="InterPro"/>
</dbReference>
<dbReference type="Gene3D" id="1.10.510.10">
    <property type="entry name" value="Transferase(Phosphotransferase) domain 1"/>
    <property type="match status" value="1"/>
</dbReference>
<dbReference type="GO" id="GO:0004674">
    <property type="term" value="F:protein serine/threonine kinase activity"/>
    <property type="evidence" value="ECO:0007669"/>
    <property type="project" value="TreeGrafter"/>
</dbReference>
<accession>A0A1E4U035</accession>
<dbReference type="InterPro" id="IPR008271">
    <property type="entry name" value="Ser/Thr_kinase_AS"/>
</dbReference>
<dbReference type="PROSITE" id="PS50011">
    <property type="entry name" value="PROTEIN_KINASE_DOM"/>
    <property type="match status" value="1"/>
</dbReference>
<sequence length="434" mass="48204">MSFRGEDGDLKCPIPGFQTPEAKNNSRFNNRDDSPPTTPANNAGNKIIDICLKSDIDDSNKNAVPGIATPTSTECNRRSNSFGFGFSPITPSTNPVSPQALAKTYCLKNDDELSLNIIMEKFTVSPELYNLELEKAIGKGSVANVFQGKLGFKNHFSQVVAVKVPLILKNIKYIKREALIFLKFKEFFESSHNDDSFNLSGSPFINCFGIFNISKTISSNNSNIILPSLLLEKADCDLETYIKTGASIGNLQLWWKLANTLISALVYLKKLNLVHCDFKTSNILMVNVGGGNGNGNGSAVEFKVSDFTSSISKEEQQNPQFQSTVNTTLQFCAPELLSLPIRSPPDFNTDLYAVGAILLHMATGKEPYFGYTNNITQLMLYVKKNYILKCLDFDSSKLLQENKQIFKIIEMILTQRCNLKEVIDYIKSLDIPTT</sequence>
<dbReference type="GO" id="GO:0005737">
    <property type="term" value="C:cytoplasm"/>
    <property type="evidence" value="ECO:0007669"/>
    <property type="project" value="TreeGrafter"/>
</dbReference>
<keyword evidence="4" id="KW-1185">Reference proteome</keyword>